<evidence type="ECO:0000313" key="3">
    <source>
        <dbReference type="Proteomes" id="UP001151760"/>
    </source>
</evidence>
<sequence>MSTPTYVYSETITQADEAQSSRVPVPLPDDPYVAVRQAQLVDTESEPKEAPSEAGELQSLGSRVPLMGKEFETFEQTSTRTDSSHSSASLDSTTPLLPDHPLTHRYRSSYETSLSSSLTLSVQKRYRGTSELIIDTDSEGDKLREEDTKEDKEDESLDADDDRKRSDDKGYCLGYEDHGLDDEIVSEPLGLGYEALRHRELAVEEDQVPSTFEVDPEDSIVYTDIPAYAPPVAPVQTLPSPEWLSDSLPISPSSLDHIQCLDALPPTLIMDIDRDERATVTFRALWRPMLALEAWAGRGDTRLTDMSRDRYDDHRLIHDMLVQQVAMQHELQEMRGRVIDLDQKMDHR</sequence>
<dbReference type="EMBL" id="BQNB010020344">
    <property type="protein sequence ID" value="GJT94956.1"/>
    <property type="molecule type" value="Genomic_DNA"/>
</dbReference>
<feature type="compositionally biased region" description="Low complexity" evidence="1">
    <location>
        <begin position="77"/>
        <end position="94"/>
    </location>
</feature>
<feature type="region of interest" description="Disordered" evidence="1">
    <location>
        <begin position="1"/>
        <end position="29"/>
    </location>
</feature>
<name>A0ABQ5I4K9_9ASTR</name>
<feature type="region of interest" description="Disordered" evidence="1">
    <location>
        <begin position="41"/>
        <end position="103"/>
    </location>
</feature>
<gene>
    <name evidence="2" type="ORF">Tco_1090474</name>
</gene>
<proteinExistence type="predicted"/>
<protein>
    <submittedName>
        <fullName evidence="2">Uncharacterized protein</fullName>
    </submittedName>
</protein>
<feature type="region of interest" description="Disordered" evidence="1">
    <location>
        <begin position="131"/>
        <end position="168"/>
    </location>
</feature>
<organism evidence="2 3">
    <name type="scientific">Tanacetum coccineum</name>
    <dbReference type="NCBI Taxonomy" id="301880"/>
    <lineage>
        <taxon>Eukaryota</taxon>
        <taxon>Viridiplantae</taxon>
        <taxon>Streptophyta</taxon>
        <taxon>Embryophyta</taxon>
        <taxon>Tracheophyta</taxon>
        <taxon>Spermatophyta</taxon>
        <taxon>Magnoliopsida</taxon>
        <taxon>eudicotyledons</taxon>
        <taxon>Gunneridae</taxon>
        <taxon>Pentapetalae</taxon>
        <taxon>asterids</taxon>
        <taxon>campanulids</taxon>
        <taxon>Asterales</taxon>
        <taxon>Asteraceae</taxon>
        <taxon>Asteroideae</taxon>
        <taxon>Anthemideae</taxon>
        <taxon>Anthemidinae</taxon>
        <taxon>Tanacetum</taxon>
    </lineage>
</organism>
<keyword evidence="3" id="KW-1185">Reference proteome</keyword>
<accession>A0ABQ5I4K9</accession>
<feature type="compositionally biased region" description="Polar residues" evidence="1">
    <location>
        <begin position="1"/>
        <end position="22"/>
    </location>
</feature>
<reference evidence="2" key="2">
    <citation type="submission" date="2022-01" db="EMBL/GenBank/DDBJ databases">
        <authorList>
            <person name="Yamashiro T."/>
            <person name="Shiraishi A."/>
            <person name="Satake H."/>
            <person name="Nakayama K."/>
        </authorList>
    </citation>
    <scope>NUCLEOTIDE SEQUENCE</scope>
</reference>
<reference evidence="2" key="1">
    <citation type="journal article" date="2022" name="Int. J. Mol. Sci.">
        <title>Draft Genome of Tanacetum Coccineum: Genomic Comparison of Closely Related Tanacetum-Family Plants.</title>
        <authorList>
            <person name="Yamashiro T."/>
            <person name="Shiraishi A."/>
            <person name="Nakayama K."/>
            <person name="Satake H."/>
        </authorList>
    </citation>
    <scope>NUCLEOTIDE SEQUENCE</scope>
</reference>
<feature type="compositionally biased region" description="Basic and acidic residues" evidence="1">
    <location>
        <begin position="139"/>
        <end position="151"/>
    </location>
</feature>
<evidence type="ECO:0000313" key="2">
    <source>
        <dbReference type="EMBL" id="GJT94956.1"/>
    </source>
</evidence>
<comment type="caution">
    <text evidence="2">The sequence shown here is derived from an EMBL/GenBank/DDBJ whole genome shotgun (WGS) entry which is preliminary data.</text>
</comment>
<evidence type="ECO:0000256" key="1">
    <source>
        <dbReference type="SAM" id="MobiDB-lite"/>
    </source>
</evidence>
<dbReference type="Proteomes" id="UP001151760">
    <property type="component" value="Unassembled WGS sequence"/>
</dbReference>